<proteinExistence type="predicted"/>
<gene>
    <name evidence="1" type="ORF">SMRZ_LOCUS3853</name>
</gene>
<dbReference type="AlphaFoldDB" id="A0A183LJ78"/>
<sequence>MPVVTSDNQCTSNDDTNPILPSLPLEAHKQVLSFNATTLKNTVKIKRPMLRKKNVSTEPSGSRPNNKNITMTLPNKNKTILPDTMLYPTHRKGGYKGRLDSNVSQDGHCNHYVSRPNIGQTTVNQRAPRLPSNVLNDKPVRRNSSQHFFIGQDGLLGYSPSTQHQLTGACLNCPPSRVRQI</sequence>
<feature type="non-terminal residue" evidence="1">
    <location>
        <position position="181"/>
    </location>
</feature>
<keyword evidence="2" id="KW-1185">Reference proteome</keyword>
<organism evidence="1 2">
    <name type="scientific">Schistosoma margrebowiei</name>
    <dbReference type="NCBI Taxonomy" id="48269"/>
    <lineage>
        <taxon>Eukaryota</taxon>
        <taxon>Metazoa</taxon>
        <taxon>Spiralia</taxon>
        <taxon>Lophotrochozoa</taxon>
        <taxon>Platyhelminthes</taxon>
        <taxon>Trematoda</taxon>
        <taxon>Digenea</taxon>
        <taxon>Strigeidida</taxon>
        <taxon>Schistosomatoidea</taxon>
        <taxon>Schistosomatidae</taxon>
        <taxon>Schistosoma</taxon>
    </lineage>
</organism>
<reference evidence="1 2" key="1">
    <citation type="submission" date="2018-11" db="EMBL/GenBank/DDBJ databases">
        <authorList>
            <consortium name="Pathogen Informatics"/>
        </authorList>
    </citation>
    <scope>NUCLEOTIDE SEQUENCE [LARGE SCALE GENOMIC DNA]</scope>
    <source>
        <strain evidence="1 2">Zambia</strain>
    </source>
</reference>
<accession>A0A183LJ78</accession>
<name>A0A183LJ78_9TREM</name>
<evidence type="ECO:0000313" key="2">
    <source>
        <dbReference type="Proteomes" id="UP000277204"/>
    </source>
</evidence>
<evidence type="ECO:0000313" key="1">
    <source>
        <dbReference type="EMBL" id="VDO59308.1"/>
    </source>
</evidence>
<dbReference type="EMBL" id="UZAI01001162">
    <property type="protein sequence ID" value="VDO59308.1"/>
    <property type="molecule type" value="Genomic_DNA"/>
</dbReference>
<dbReference type="Proteomes" id="UP000277204">
    <property type="component" value="Unassembled WGS sequence"/>
</dbReference>
<protein>
    <submittedName>
        <fullName evidence="1">Uncharacterized protein</fullName>
    </submittedName>
</protein>